<dbReference type="Proteomes" id="UP000018144">
    <property type="component" value="Unassembled WGS sequence"/>
</dbReference>
<reference evidence="1 2" key="1">
    <citation type="journal article" date="2013" name="PLoS Genet.">
        <title>The genome and development-dependent transcriptomes of Pyronema confluens: a window into fungal evolution.</title>
        <authorList>
            <person name="Traeger S."/>
            <person name="Altegoer F."/>
            <person name="Freitag M."/>
            <person name="Gabaldon T."/>
            <person name="Kempken F."/>
            <person name="Kumar A."/>
            <person name="Marcet-Houben M."/>
            <person name="Poggeler S."/>
            <person name="Stajich J.E."/>
            <person name="Nowrousian M."/>
        </authorList>
    </citation>
    <scope>NUCLEOTIDE SEQUENCE [LARGE SCALE GENOMIC DNA]</scope>
    <source>
        <strain evidence="2">CBS 100304</strain>
        <tissue evidence="1">Vegetative mycelium</tissue>
    </source>
</reference>
<name>U4LE32_PYROM</name>
<protein>
    <submittedName>
        <fullName evidence="1">Uncharacterized protein</fullName>
    </submittedName>
</protein>
<gene>
    <name evidence="1" type="ORF">PCON_08551</name>
</gene>
<keyword evidence="2" id="KW-1185">Reference proteome</keyword>
<dbReference type="AlphaFoldDB" id="U4LE32"/>
<sequence>MRGINSVLGNTLNMYRT</sequence>
<organism evidence="1 2">
    <name type="scientific">Pyronema omphalodes (strain CBS 100304)</name>
    <name type="common">Pyronema confluens</name>
    <dbReference type="NCBI Taxonomy" id="1076935"/>
    <lineage>
        <taxon>Eukaryota</taxon>
        <taxon>Fungi</taxon>
        <taxon>Dikarya</taxon>
        <taxon>Ascomycota</taxon>
        <taxon>Pezizomycotina</taxon>
        <taxon>Pezizomycetes</taxon>
        <taxon>Pezizales</taxon>
        <taxon>Pyronemataceae</taxon>
        <taxon>Pyronema</taxon>
    </lineage>
</organism>
<proteinExistence type="predicted"/>
<accession>U4LE32</accession>
<evidence type="ECO:0000313" key="2">
    <source>
        <dbReference type="Proteomes" id="UP000018144"/>
    </source>
</evidence>
<evidence type="ECO:0000313" key="1">
    <source>
        <dbReference type="EMBL" id="CCX30354.1"/>
    </source>
</evidence>
<dbReference type="EMBL" id="HF935439">
    <property type="protein sequence ID" value="CCX30354.1"/>
    <property type="molecule type" value="Genomic_DNA"/>
</dbReference>